<keyword evidence="2" id="KW-1185">Reference proteome</keyword>
<reference evidence="1" key="1">
    <citation type="submission" date="2022-10" db="EMBL/GenBank/DDBJ databases">
        <title>The complete genomes of actinobacterial strains from the NBC collection.</title>
        <authorList>
            <person name="Joergensen T.S."/>
            <person name="Alvarez Arevalo M."/>
            <person name="Sterndorff E.B."/>
            <person name="Faurdal D."/>
            <person name="Vuksanovic O."/>
            <person name="Mourched A.-S."/>
            <person name="Charusanti P."/>
            <person name="Shaw S."/>
            <person name="Blin K."/>
            <person name="Weber T."/>
        </authorList>
    </citation>
    <scope>NUCLEOTIDE SEQUENCE</scope>
    <source>
        <strain evidence="1">NBC_00222</strain>
    </source>
</reference>
<evidence type="ECO:0000313" key="2">
    <source>
        <dbReference type="Proteomes" id="UP001432222"/>
    </source>
</evidence>
<name>A0ABZ1U9R3_9ACTN</name>
<evidence type="ECO:0000313" key="1">
    <source>
        <dbReference type="EMBL" id="WUQ87620.1"/>
    </source>
</evidence>
<dbReference type="Proteomes" id="UP001432222">
    <property type="component" value="Chromosome"/>
</dbReference>
<gene>
    <name evidence="1" type="ORF">OHA16_34395</name>
</gene>
<organism evidence="1 2">
    <name type="scientific">Kitasatospora purpeofusca</name>
    <dbReference type="NCBI Taxonomy" id="67352"/>
    <lineage>
        <taxon>Bacteria</taxon>
        <taxon>Bacillati</taxon>
        <taxon>Actinomycetota</taxon>
        <taxon>Actinomycetes</taxon>
        <taxon>Kitasatosporales</taxon>
        <taxon>Streptomycetaceae</taxon>
        <taxon>Kitasatospora</taxon>
    </lineage>
</organism>
<evidence type="ECO:0008006" key="3">
    <source>
        <dbReference type="Google" id="ProtNLM"/>
    </source>
</evidence>
<protein>
    <recommendedName>
        <fullName evidence="3">Secreted protein</fullName>
    </recommendedName>
</protein>
<dbReference type="EMBL" id="CP108110">
    <property type="protein sequence ID" value="WUQ87620.1"/>
    <property type="molecule type" value="Genomic_DNA"/>
</dbReference>
<dbReference type="RefSeq" id="WP_328958178.1">
    <property type="nucleotide sequence ID" value="NZ_CP108110.1"/>
</dbReference>
<accession>A0ABZ1U9R3</accession>
<sequence length="184" mass="20653">MQPLLLLDVDGPLNPYAAKPHRRPEGYRTHRVMTPRWHAAERARLRAHGLPNKPVKPLRIWLNPDHGPALTALPFALTWATTWEAEANAFIAPLLGLPELPVITWPDPRPQPEDGVFWKTPAIVAWARGRPFAWVDDEITDADRTWIATHHPGPALLHRIDPRVGLTAADFTALADWAAATRSR</sequence>
<proteinExistence type="predicted"/>